<dbReference type="EMBL" id="LCZI01000540">
    <property type="protein sequence ID" value="KKZ66037.1"/>
    <property type="molecule type" value="Genomic_DNA"/>
</dbReference>
<dbReference type="OrthoDB" id="6428749at2759"/>
<feature type="binding site" evidence="4">
    <location>
        <position position="207"/>
    </location>
    <ligand>
        <name>substrate</name>
    </ligand>
</feature>
<name>A0A0G2I5Y9_9EURO</name>
<dbReference type="PIRSF" id="PIRSF001221">
    <property type="entry name" value="Amidase_fungi"/>
    <property type="match status" value="1"/>
</dbReference>
<comment type="caution">
    <text evidence="6">The sequence shown here is derived from an EMBL/GenBank/DDBJ whole genome shotgun (WGS) entry which is preliminary data.</text>
</comment>
<feature type="binding site" evidence="4">
    <location>
        <begin position="228"/>
        <end position="231"/>
    </location>
    <ligand>
        <name>substrate</name>
    </ligand>
</feature>
<feature type="domain" description="Amidase" evidence="5">
    <location>
        <begin position="76"/>
        <end position="532"/>
    </location>
</feature>
<reference evidence="7" key="1">
    <citation type="journal article" date="2015" name="PLoS Genet.">
        <title>The dynamic genome and transcriptome of the human fungal pathogen Blastomyces and close relative Emmonsia.</title>
        <authorList>
            <person name="Munoz J.F."/>
            <person name="Gauthier G.M."/>
            <person name="Desjardins C.A."/>
            <person name="Gallo J.E."/>
            <person name="Holder J."/>
            <person name="Sullivan T.D."/>
            <person name="Marty A.J."/>
            <person name="Carmen J.C."/>
            <person name="Chen Z."/>
            <person name="Ding L."/>
            <person name="Gujja S."/>
            <person name="Magrini V."/>
            <person name="Misas E."/>
            <person name="Mitreva M."/>
            <person name="Priest M."/>
            <person name="Saif S."/>
            <person name="Whiston E.A."/>
            <person name="Young S."/>
            <person name="Zeng Q."/>
            <person name="Goldman W.E."/>
            <person name="Mardis E.R."/>
            <person name="Taylor J.W."/>
            <person name="McEwen J.G."/>
            <person name="Clay O.K."/>
            <person name="Klein B.S."/>
            <person name="Cuomo C.A."/>
        </authorList>
    </citation>
    <scope>NUCLEOTIDE SEQUENCE [LARGE SCALE GENOMIC DNA]</scope>
    <source>
        <strain evidence="7">UAMH 3008</strain>
    </source>
</reference>
<comment type="similarity">
    <text evidence="1">Belongs to the amidase family.</text>
</comment>
<dbReference type="PANTHER" id="PTHR46072:SF2">
    <property type="entry name" value="AMIDASE (EUROFUNG)"/>
    <property type="match status" value="1"/>
</dbReference>
<dbReference type="Gene3D" id="3.90.1300.10">
    <property type="entry name" value="Amidase signature (AS) domain"/>
    <property type="match status" value="1"/>
</dbReference>
<dbReference type="AlphaFoldDB" id="A0A0G2I5Y9"/>
<evidence type="ECO:0000256" key="4">
    <source>
        <dbReference type="PIRSR" id="PIRSR001221-2"/>
    </source>
</evidence>
<feature type="binding site" evidence="4">
    <location>
        <position position="181"/>
    </location>
    <ligand>
        <name>substrate</name>
    </ligand>
</feature>
<dbReference type="Proteomes" id="UP000034164">
    <property type="component" value="Unassembled WGS sequence"/>
</dbReference>
<protein>
    <recommendedName>
        <fullName evidence="5">Amidase domain-containing protein</fullName>
    </recommendedName>
</protein>
<dbReference type="PANTHER" id="PTHR46072">
    <property type="entry name" value="AMIDASE-RELATED-RELATED"/>
    <property type="match status" value="1"/>
</dbReference>
<dbReference type="VEuPathDB" id="FungiDB:EMCG_08208"/>
<dbReference type="GO" id="GO:0016787">
    <property type="term" value="F:hydrolase activity"/>
    <property type="evidence" value="ECO:0007669"/>
    <property type="project" value="UniProtKB-KW"/>
</dbReference>
<sequence>MSTPKPWQEIVAKKRSLRDESLKPYLVDDIHARPERVANVADRSRIEPQAAQAITEIDSIEQLHERLSRGDFTAEDVTLAYIKRVTVAHQLTNALTEIVFEEALAQARELDKSFKDTGKVKGPLHGVPVTLKDQFNIKGVDTTLGYVGRSFSPAAEDAVLVQILKSLGAIVIAKTNLPQSIMWCETENPLFGLTVNPRNSKFTPGGSTGGESVLLALHASILGFGTDIGGSIRIPQNMVGLYGLKPSSGRLPFHGAPVSTEGQEHVPSSVGPMTRDLSSVIYITQQLANAQPWNLDPRCAPLPWRNEIFTEIQSRPLVIGLILDDGVVKVHPPIERALRELSAKLQAAGHEVIPWNTDGHQECIDIMDTFYTVDGGEDIRHDVMAAGEPFLPHVENLVNKGHPISVYEYWQLNKRKFMAQKRYLDKWTGTPGPSSNRIVDILLAPTMPHVSVPHRCCRWVGYTKVWNFLDYSALTFPVGEVCKEKDKLPPTPYEPRNALDEWNWGLYDVDTMAGYPVNLQIVGRKLEEEKVLGAAAVIEKVIRGL</sequence>
<evidence type="ECO:0000256" key="1">
    <source>
        <dbReference type="ARBA" id="ARBA00009199"/>
    </source>
</evidence>
<feature type="active site" description="Charge relay system" evidence="3">
    <location>
        <position position="207"/>
    </location>
</feature>
<dbReference type="SUPFAM" id="SSF75304">
    <property type="entry name" value="Amidase signature (AS) enzymes"/>
    <property type="match status" value="1"/>
</dbReference>
<evidence type="ECO:0000256" key="2">
    <source>
        <dbReference type="ARBA" id="ARBA00022801"/>
    </source>
</evidence>
<evidence type="ECO:0000313" key="7">
    <source>
        <dbReference type="Proteomes" id="UP000034164"/>
    </source>
</evidence>
<keyword evidence="2" id="KW-0378">Hydrolase</keyword>
<feature type="active site" description="Acyl-ester intermediate" evidence="3">
    <location>
        <position position="231"/>
    </location>
</feature>
<dbReference type="Pfam" id="PF01425">
    <property type="entry name" value="Amidase"/>
    <property type="match status" value="1"/>
</dbReference>
<evidence type="ECO:0000256" key="3">
    <source>
        <dbReference type="PIRSR" id="PIRSR001221-1"/>
    </source>
</evidence>
<evidence type="ECO:0000313" key="6">
    <source>
        <dbReference type="EMBL" id="KKZ66037.1"/>
    </source>
</evidence>
<feature type="active site" description="Charge relay system" evidence="3">
    <location>
        <position position="132"/>
    </location>
</feature>
<organism evidence="6 7">
    <name type="scientific">[Emmonsia] crescens</name>
    <dbReference type="NCBI Taxonomy" id="73230"/>
    <lineage>
        <taxon>Eukaryota</taxon>
        <taxon>Fungi</taxon>
        <taxon>Dikarya</taxon>
        <taxon>Ascomycota</taxon>
        <taxon>Pezizomycotina</taxon>
        <taxon>Eurotiomycetes</taxon>
        <taxon>Eurotiomycetidae</taxon>
        <taxon>Onygenales</taxon>
        <taxon>Ajellomycetaceae</taxon>
        <taxon>Emergomyces</taxon>
    </lineage>
</organism>
<proteinExistence type="inferred from homology"/>
<gene>
    <name evidence="6" type="ORF">EMCG_08208</name>
</gene>
<dbReference type="InterPro" id="IPR036928">
    <property type="entry name" value="AS_sf"/>
</dbReference>
<evidence type="ECO:0000259" key="5">
    <source>
        <dbReference type="Pfam" id="PF01425"/>
    </source>
</evidence>
<accession>A0A0G2I5Y9</accession>
<dbReference type="InterPro" id="IPR023631">
    <property type="entry name" value="Amidase_dom"/>
</dbReference>